<proteinExistence type="predicted"/>
<keyword evidence="1" id="KW-0812">Transmembrane</keyword>
<protein>
    <submittedName>
        <fullName evidence="2">Uncharacterized protein</fullName>
    </submittedName>
</protein>
<organism evidence="2 3">
    <name type="scientific">Aeoliella straminimaris</name>
    <dbReference type="NCBI Taxonomy" id="2954799"/>
    <lineage>
        <taxon>Bacteria</taxon>
        <taxon>Pseudomonadati</taxon>
        <taxon>Planctomycetota</taxon>
        <taxon>Planctomycetia</taxon>
        <taxon>Pirellulales</taxon>
        <taxon>Lacipirellulaceae</taxon>
        <taxon>Aeoliella</taxon>
    </lineage>
</organism>
<evidence type="ECO:0000313" key="2">
    <source>
        <dbReference type="EMBL" id="MCO6045085.1"/>
    </source>
</evidence>
<keyword evidence="1" id="KW-0472">Membrane</keyword>
<comment type="caution">
    <text evidence="2">The sequence shown here is derived from an EMBL/GenBank/DDBJ whole genome shotgun (WGS) entry which is preliminary data.</text>
</comment>
<name>A0A9X2JGI9_9BACT</name>
<dbReference type="Proteomes" id="UP001155241">
    <property type="component" value="Unassembled WGS sequence"/>
</dbReference>
<reference evidence="2" key="1">
    <citation type="submission" date="2022-06" db="EMBL/GenBank/DDBJ databases">
        <title>Aeoliella straminimaris, a novel planctomycete from sediments.</title>
        <authorList>
            <person name="Vitorino I.R."/>
            <person name="Lage O.M."/>
        </authorList>
    </citation>
    <scope>NUCLEOTIDE SEQUENCE</scope>
    <source>
        <strain evidence="2">ICT_H6.2</strain>
    </source>
</reference>
<sequence>MLRLKSDHQVLEDTSFQPLPAWDKFVPIATSVLMLSLICLFLTSLMAQLGPFPTVFLTTVAAVTVVMQLGELTTPRRPQL</sequence>
<keyword evidence="3" id="KW-1185">Reference proteome</keyword>
<evidence type="ECO:0000256" key="1">
    <source>
        <dbReference type="SAM" id="Phobius"/>
    </source>
</evidence>
<feature type="transmembrane region" description="Helical" evidence="1">
    <location>
        <begin position="25"/>
        <end position="46"/>
    </location>
</feature>
<feature type="transmembrane region" description="Helical" evidence="1">
    <location>
        <begin position="52"/>
        <end position="70"/>
    </location>
</feature>
<dbReference type="RefSeq" id="WP_252853197.1">
    <property type="nucleotide sequence ID" value="NZ_JAMXLR010000051.1"/>
</dbReference>
<accession>A0A9X2JGI9</accession>
<gene>
    <name evidence="2" type="ORF">NG895_14335</name>
</gene>
<dbReference type="AlphaFoldDB" id="A0A9X2JGI9"/>
<evidence type="ECO:0000313" key="3">
    <source>
        <dbReference type="Proteomes" id="UP001155241"/>
    </source>
</evidence>
<keyword evidence="1" id="KW-1133">Transmembrane helix</keyword>
<dbReference type="EMBL" id="JAMXLR010000051">
    <property type="protein sequence ID" value="MCO6045085.1"/>
    <property type="molecule type" value="Genomic_DNA"/>
</dbReference>